<evidence type="ECO:0000313" key="2">
    <source>
        <dbReference type="Proteomes" id="UP001283361"/>
    </source>
</evidence>
<evidence type="ECO:0000313" key="1">
    <source>
        <dbReference type="EMBL" id="KAK3762888.1"/>
    </source>
</evidence>
<comment type="caution">
    <text evidence="1">The sequence shown here is derived from an EMBL/GenBank/DDBJ whole genome shotgun (WGS) entry which is preliminary data.</text>
</comment>
<keyword evidence="2" id="KW-1185">Reference proteome</keyword>
<dbReference type="AlphaFoldDB" id="A0AAE0Z507"/>
<reference evidence="1" key="1">
    <citation type="journal article" date="2023" name="G3 (Bethesda)">
        <title>A reference genome for the long-term kleptoplast-retaining sea slug Elysia crispata morphotype clarki.</title>
        <authorList>
            <person name="Eastman K.E."/>
            <person name="Pendleton A.L."/>
            <person name="Shaikh M.A."/>
            <person name="Suttiyut T."/>
            <person name="Ogas R."/>
            <person name="Tomko P."/>
            <person name="Gavelis G."/>
            <person name="Widhalm J.R."/>
            <person name="Wisecaver J.H."/>
        </authorList>
    </citation>
    <scope>NUCLEOTIDE SEQUENCE</scope>
    <source>
        <strain evidence="1">ECLA1</strain>
    </source>
</reference>
<dbReference type="EMBL" id="JAWDGP010004628">
    <property type="protein sequence ID" value="KAK3762888.1"/>
    <property type="molecule type" value="Genomic_DNA"/>
</dbReference>
<organism evidence="1 2">
    <name type="scientific">Elysia crispata</name>
    <name type="common">lettuce slug</name>
    <dbReference type="NCBI Taxonomy" id="231223"/>
    <lineage>
        <taxon>Eukaryota</taxon>
        <taxon>Metazoa</taxon>
        <taxon>Spiralia</taxon>
        <taxon>Lophotrochozoa</taxon>
        <taxon>Mollusca</taxon>
        <taxon>Gastropoda</taxon>
        <taxon>Heterobranchia</taxon>
        <taxon>Euthyneura</taxon>
        <taxon>Panpulmonata</taxon>
        <taxon>Sacoglossa</taxon>
        <taxon>Placobranchoidea</taxon>
        <taxon>Plakobranchidae</taxon>
        <taxon>Elysia</taxon>
    </lineage>
</organism>
<dbReference type="Proteomes" id="UP001283361">
    <property type="component" value="Unassembled WGS sequence"/>
</dbReference>
<gene>
    <name evidence="1" type="ORF">RRG08_051041</name>
</gene>
<protein>
    <submittedName>
        <fullName evidence="1">Uncharacterized protein</fullName>
    </submittedName>
</protein>
<name>A0AAE0Z507_9GAST</name>
<sequence>MVDKQCHIKACRDDVPVKRKSRTKPQRSSSPLLEYNQMKRCIASVTSCLQTVTFKSQCLSKIGRTLLSGSGTVLNAAVSGSGSDINWGGLPHATLLAAPGACVFYKSP</sequence>
<accession>A0AAE0Z507</accession>
<proteinExistence type="predicted"/>